<dbReference type="AlphaFoldDB" id="A0A642US20"/>
<dbReference type="GeneID" id="54780560"/>
<reference evidence="2 3" key="1">
    <citation type="submission" date="2019-07" db="EMBL/GenBank/DDBJ databases">
        <title>Genome assembly of two rare yeast pathogens: Diutina rugosa and Trichomonascus ciferrii.</title>
        <authorList>
            <person name="Mixao V."/>
            <person name="Saus E."/>
            <person name="Hansen A."/>
            <person name="Lass-Flor C."/>
            <person name="Gabaldon T."/>
        </authorList>
    </citation>
    <scope>NUCLEOTIDE SEQUENCE [LARGE SCALE GENOMIC DNA]</scope>
    <source>
        <strain evidence="2 3">CBS 613</strain>
    </source>
</reference>
<evidence type="ECO:0000313" key="3">
    <source>
        <dbReference type="Proteomes" id="UP000449547"/>
    </source>
</evidence>
<accession>A0A642US20</accession>
<evidence type="ECO:0000256" key="1">
    <source>
        <dbReference type="SAM" id="Phobius"/>
    </source>
</evidence>
<dbReference type="Proteomes" id="UP000449547">
    <property type="component" value="Unassembled WGS sequence"/>
</dbReference>
<keyword evidence="1" id="KW-0812">Transmembrane</keyword>
<dbReference type="EMBL" id="SWFT01000059">
    <property type="protein sequence ID" value="KAA8904328.1"/>
    <property type="molecule type" value="Genomic_DNA"/>
</dbReference>
<dbReference type="VEuPathDB" id="FungiDB:DIURU_001909"/>
<protein>
    <recommendedName>
        <fullName evidence="4">Peptidase A1 domain-containing protein</fullName>
    </recommendedName>
</protein>
<keyword evidence="1" id="KW-0472">Membrane</keyword>
<proteinExistence type="predicted"/>
<organism evidence="2 3">
    <name type="scientific">Diutina rugosa</name>
    <name type="common">Yeast</name>
    <name type="synonym">Candida rugosa</name>
    <dbReference type="NCBI Taxonomy" id="5481"/>
    <lineage>
        <taxon>Eukaryota</taxon>
        <taxon>Fungi</taxon>
        <taxon>Dikarya</taxon>
        <taxon>Ascomycota</taxon>
        <taxon>Saccharomycotina</taxon>
        <taxon>Pichiomycetes</taxon>
        <taxon>Debaryomycetaceae</taxon>
        <taxon>Diutina</taxon>
    </lineage>
</organism>
<keyword evidence="3" id="KW-1185">Reference proteome</keyword>
<evidence type="ECO:0000313" key="2">
    <source>
        <dbReference type="EMBL" id="KAA8904328.1"/>
    </source>
</evidence>
<sequence>MQVSSTCQVDYAVDGFPYTAPFSRYSDRVGAQQTADDHQVCFANTCLNSSHIAGVLPELGLGLSAYLDGHRETSVVHMWKQAGIIDQMTFSQKPTTYNNTTVEIGGCVSFGLPISLDDPVSQIRKENGEILSRQEFDIDYDDQAPVTIPTPLYDHLVELLDGSTFECLDVPRTSIMILVGNTWLDLKLTDFVVRNDGRCKLKATPGDVFSIDAISDHYTLGFDLEEQKLWLADDLNDAITRTDLMIYGGGALSCIAVLVFAFITFSPHRHHMQLAEDEENKI</sequence>
<comment type="caution">
    <text evidence="2">The sequence shown here is derived from an EMBL/GenBank/DDBJ whole genome shotgun (WGS) entry which is preliminary data.</text>
</comment>
<gene>
    <name evidence="2" type="ORF">DIURU_001909</name>
</gene>
<keyword evidence="1" id="KW-1133">Transmembrane helix</keyword>
<name>A0A642US20_DIURU</name>
<evidence type="ECO:0008006" key="4">
    <source>
        <dbReference type="Google" id="ProtNLM"/>
    </source>
</evidence>
<dbReference type="RefSeq" id="XP_034013234.1">
    <property type="nucleotide sequence ID" value="XM_034154502.1"/>
</dbReference>
<feature type="transmembrane region" description="Helical" evidence="1">
    <location>
        <begin position="244"/>
        <end position="265"/>
    </location>
</feature>